<dbReference type="EMBL" id="CAJVPT010070781">
    <property type="protein sequence ID" value="CAG8779806.1"/>
    <property type="molecule type" value="Genomic_DNA"/>
</dbReference>
<evidence type="ECO:0000313" key="2">
    <source>
        <dbReference type="Proteomes" id="UP000789525"/>
    </source>
</evidence>
<feature type="non-terminal residue" evidence="1">
    <location>
        <position position="60"/>
    </location>
</feature>
<gene>
    <name evidence="1" type="ORF">ACOLOM_LOCUS14271</name>
</gene>
<evidence type="ECO:0000313" key="1">
    <source>
        <dbReference type="EMBL" id="CAG8779806.1"/>
    </source>
</evidence>
<reference evidence="1" key="1">
    <citation type="submission" date="2021-06" db="EMBL/GenBank/DDBJ databases">
        <authorList>
            <person name="Kallberg Y."/>
            <person name="Tangrot J."/>
            <person name="Rosling A."/>
        </authorList>
    </citation>
    <scope>NUCLEOTIDE SEQUENCE</scope>
    <source>
        <strain evidence="1">CL356</strain>
    </source>
</reference>
<comment type="caution">
    <text evidence="1">The sequence shown here is derived from an EMBL/GenBank/DDBJ whole genome shotgun (WGS) entry which is preliminary data.</text>
</comment>
<dbReference type="Proteomes" id="UP000789525">
    <property type="component" value="Unassembled WGS sequence"/>
</dbReference>
<organism evidence="1 2">
    <name type="scientific">Acaulospora colombiana</name>
    <dbReference type="NCBI Taxonomy" id="27376"/>
    <lineage>
        <taxon>Eukaryota</taxon>
        <taxon>Fungi</taxon>
        <taxon>Fungi incertae sedis</taxon>
        <taxon>Mucoromycota</taxon>
        <taxon>Glomeromycotina</taxon>
        <taxon>Glomeromycetes</taxon>
        <taxon>Diversisporales</taxon>
        <taxon>Acaulosporaceae</taxon>
        <taxon>Acaulospora</taxon>
    </lineage>
</organism>
<name>A0ACA9R6W5_9GLOM</name>
<accession>A0ACA9R6W5</accession>
<feature type="non-terminal residue" evidence="1">
    <location>
        <position position="1"/>
    </location>
</feature>
<keyword evidence="2" id="KW-1185">Reference proteome</keyword>
<proteinExistence type="predicted"/>
<sequence>ILVHNTVVFVAIWLHALQTRRNLDGSPRSRDQYWVKMHLMSSVGNLLIWLSAIDEMSCSG</sequence>
<protein>
    <submittedName>
        <fullName evidence="1">243_t:CDS:1</fullName>
    </submittedName>
</protein>